<feature type="region of interest" description="Disordered" evidence="1">
    <location>
        <begin position="577"/>
        <end position="601"/>
    </location>
</feature>
<feature type="compositionally biased region" description="Pro residues" evidence="1">
    <location>
        <begin position="319"/>
        <end position="341"/>
    </location>
</feature>
<feature type="compositionally biased region" description="Gly residues" evidence="1">
    <location>
        <begin position="43"/>
        <end position="64"/>
    </location>
</feature>
<feature type="compositionally biased region" description="Gly residues" evidence="1">
    <location>
        <begin position="342"/>
        <end position="416"/>
    </location>
</feature>
<proteinExistence type="predicted"/>
<accession>A0ABN2KCJ4</accession>
<feature type="compositionally biased region" description="Low complexity" evidence="1">
    <location>
        <begin position="417"/>
        <end position="429"/>
    </location>
</feature>
<gene>
    <name evidence="3" type="ORF">GCM10009681_24890</name>
</gene>
<feature type="compositionally biased region" description="Pro residues" evidence="1">
    <location>
        <begin position="103"/>
        <end position="115"/>
    </location>
</feature>
<comment type="caution">
    <text evidence="3">The sequence shown here is derived from an EMBL/GenBank/DDBJ whole genome shotgun (WGS) entry which is preliminary data.</text>
</comment>
<name>A0ABN2KCJ4_9ACTN</name>
<evidence type="ECO:0000313" key="4">
    <source>
        <dbReference type="Proteomes" id="UP001500655"/>
    </source>
</evidence>
<keyword evidence="2" id="KW-0472">Membrane</keyword>
<sequence length="622" mass="61914">MTQEPGGRRGRWGRGGGRPEEGPSQEELGWLADLRDAKEQGGDLAGGEGPGGPTSAGGSGGPTRSGGRRARSTDERPSTEDSGATSDHVGKRRRVTGAQPAPRVAPEPPAAPPFGSPGASTSFGPTAPFGSPAAPATSGPPATGSGRFGRRPRGTDESTYDSGERPRGTGERARPPARGTGETPAVGQPPRPAGSGQPAARPPISRDSPAWHEFTGETPRVGGAPAHRPGETWGGSEPRTGDAWGGGEPRTGDLWGGPDPHGTSGARSGARSPADDETAIRPPIVSSADTMEVSRVHEPRTGDVTGGGPGPLTASRPGGRPPVMPGPVTPPTGRPPAPGPGAPGGLPGPGGPGGLGGPGAPGDAGGLRGPGGGGPGGPGPGGRGSGGPGVGGPAGPGVGGPGGPGGGPGGPGGPGGSVRPSGGRPAGAPGEERVNRAVVRQVARKAQRVRAAAIAAMALILLGAPVVYLWATTVSRDPVMTSLDALDLPDWAASNPADFMSGSRWCIKECRFRDRTWQSARGPDDTQLAYVAALTDQGWRPRTGDCPTYDDGIASCWHRDEYVLDLWIRAPICAPTRPAAGEPTKGTQTKAPATDSAGEACPGSLATVKVYNALSYRPGGEG</sequence>
<dbReference type="RefSeq" id="WP_344080442.1">
    <property type="nucleotide sequence ID" value="NZ_BAAALS010000010.1"/>
</dbReference>
<evidence type="ECO:0000313" key="3">
    <source>
        <dbReference type="EMBL" id="GAA1753003.1"/>
    </source>
</evidence>
<feature type="transmembrane region" description="Helical" evidence="2">
    <location>
        <begin position="449"/>
        <end position="471"/>
    </location>
</feature>
<evidence type="ECO:0000256" key="2">
    <source>
        <dbReference type="SAM" id="Phobius"/>
    </source>
</evidence>
<evidence type="ECO:0000256" key="1">
    <source>
        <dbReference type="SAM" id="MobiDB-lite"/>
    </source>
</evidence>
<feature type="compositionally biased region" description="Basic and acidic residues" evidence="1">
    <location>
        <begin position="292"/>
        <end position="301"/>
    </location>
</feature>
<keyword evidence="2" id="KW-0812">Transmembrane</keyword>
<keyword evidence="2" id="KW-1133">Transmembrane helix</keyword>
<dbReference type="Proteomes" id="UP001500655">
    <property type="component" value="Unassembled WGS sequence"/>
</dbReference>
<feature type="compositionally biased region" description="Basic and acidic residues" evidence="1">
    <location>
        <begin position="162"/>
        <end position="174"/>
    </location>
</feature>
<organism evidence="3 4">
    <name type="scientific">Luedemannella helvata</name>
    <dbReference type="NCBI Taxonomy" id="349315"/>
    <lineage>
        <taxon>Bacteria</taxon>
        <taxon>Bacillati</taxon>
        <taxon>Actinomycetota</taxon>
        <taxon>Actinomycetes</taxon>
        <taxon>Micromonosporales</taxon>
        <taxon>Micromonosporaceae</taxon>
        <taxon>Luedemannella</taxon>
    </lineage>
</organism>
<feature type="region of interest" description="Disordered" evidence="1">
    <location>
        <begin position="1"/>
        <end position="433"/>
    </location>
</feature>
<reference evidence="3 4" key="1">
    <citation type="journal article" date="2019" name="Int. J. Syst. Evol. Microbiol.">
        <title>The Global Catalogue of Microorganisms (GCM) 10K type strain sequencing project: providing services to taxonomists for standard genome sequencing and annotation.</title>
        <authorList>
            <consortium name="The Broad Institute Genomics Platform"/>
            <consortium name="The Broad Institute Genome Sequencing Center for Infectious Disease"/>
            <person name="Wu L."/>
            <person name="Ma J."/>
        </authorList>
    </citation>
    <scope>NUCLEOTIDE SEQUENCE [LARGE SCALE GENOMIC DNA]</scope>
    <source>
        <strain evidence="3 4">JCM 13249</strain>
    </source>
</reference>
<dbReference type="EMBL" id="BAAALS010000010">
    <property type="protein sequence ID" value="GAA1753003.1"/>
    <property type="molecule type" value="Genomic_DNA"/>
</dbReference>
<protein>
    <submittedName>
        <fullName evidence="3">Uncharacterized protein</fullName>
    </submittedName>
</protein>
<feature type="compositionally biased region" description="Low complexity" evidence="1">
    <location>
        <begin position="116"/>
        <end position="145"/>
    </location>
</feature>
<keyword evidence="4" id="KW-1185">Reference proteome</keyword>